<keyword evidence="2" id="KW-1185">Reference proteome</keyword>
<proteinExistence type="predicted"/>
<sequence length="231" mass="24755">MVAAAAAAAAAGRANRQKDSALRSIAGEACIIQVSGAAGGIRKHKHSCGSLVRWIGATGHARTSSHLHSSQCCGTTWQELHFRPLLATVVNVDGLRIAAIVQSRGCQAPRRRDKMGLSWRLNTAPADSLATSANTPSLQDIATWSIGTYGEQKRRRVQPASLRGLVTLLGPKAPQGGKREHVSLGWFLEISSYPWQPSQPDGQSRIIADTKKWILQPRVPGHSQAASYTAN</sequence>
<evidence type="ECO:0000313" key="1">
    <source>
        <dbReference type="EMBL" id="PSR74407.1"/>
    </source>
</evidence>
<reference evidence="1 2" key="1">
    <citation type="journal article" date="2018" name="Mycol. Prog.">
        <title>Coniella lustricola, a new species from submerged detritus.</title>
        <authorList>
            <person name="Raudabaugh D.B."/>
            <person name="Iturriaga T."/>
            <person name="Carver A."/>
            <person name="Mondo S."/>
            <person name="Pangilinan J."/>
            <person name="Lipzen A."/>
            <person name="He G."/>
            <person name="Amirebrahimi M."/>
            <person name="Grigoriev I.V."/>
            <person name="Miller A.N."/>
        </authorList>
    </citation>
    <scope>NUCLEOTIDE SEQUENCE [LARGE SCALE GENOMIC DNA]</scope>
    <source>
        <strain evidence="1 2">B22-T-1</strain>
    </source>
</reference>
<evidence type="ECO:0000313" key="2">
    <source>
        <dbReference type="Proteomes" id="UP000241462"/>
    </source>
</evidence>
<gene>
    <name evidence="1" type="ORF">BD289DRAFT_217957</name>
</gene>
<accession>A0A2T2ZRY9</accession>
<dbReference type="EMBL" id="KZ678870">
    <property type="protein sequence ID" value="PSR74407.1"/>
    <property type="molecule type" value="Genomic_DNA"/>
</dbReference>
<dbReference type="Proteomes" id="UP000241462">
    <property type="component" value="Unassembled WGS sequence"/>
</dbReference>
<name>A0A2T2ZRY9_9PEZI</name>
<organism evidence="1 2">
    <name type="scientific">Coniella lustricola</name>
    <dbReference type="NCBI Taxonomy" id="2025994"/>
    <lineage>
        <taxon>Eukaryota</taxon>
        <taxon>Fungi</taxon>
        <taxon>Dikarya</taxon>
        <taxon>Ascomycota</taxon>
        <taxon>Pezizomycotina</taxon>
        <taxon>Sordariomycetes</taxon>
        <taxon>Sordariomycetidae</taxon>
        <taxon>Diaporthales</taxon>
        <taxon>Schizoparmaceae</taxon>
        <taxon>Coniella</taxon>
    </lineage>
</organism>
<dbReference type="InParanoid" id="A0A2T2ZRY9"/>
<protein>
    <submittedName>
        <fullName evidence="1">Uncharacterized protein</fullName>
    </submittedName>
</protein>
<dbReference type="AlphaFoldDB" id="A0A2T2ZRY9"/>